<dbReference type="InterPro" id="IPR011342">
    <property type="entry name" value="Shikimate_DH"/>
</dbReference>
<dbReference type="InterPro" id="IPR041121">
    <property type="entry name" value="SDH_C"/>
</dbReference>
<feature type="binding site" evidence="8">
    <location>
        <begin position="22"/>
        <end position="24"/>
    </location>
    <ligand>
        <name>shikimate</name>
        <dbReference type="ChEBI" id="CHEBI:36208"/>
    </ligand>
</feature>
<dbReference type="UniPathway" id="UPA00053">
    <property type="reaction ID" value="UER00087"/>
</dbReference>
<comment type="pathway">
    <text evidence="1 8">Metabolic intermediate biosynthesis; chorismate biosynthesis; chorismate from D-erythrose 4-phosphate and phosphoenolpyruvate: step 4/7.</text>
</comment>
<feature type="domain" description="Quinate/shikimate 5-dehydrogenase/glutamyl-tRNA reductase" evidence="9">
    <location>
        <begin position="123"/>
        <end position="231"/>
    </location>
</feature>
<comment type="subunit">
    <text evidence="8">Homodimer.</text>
</comment>
<evidence type="ECO:0000256" key="8">
    <source>
        <dbReference type="HAMAP-Rule" id="MF_00222"/>
    </source>
</evidence>
<dbReference type="CDD" id="cd01065">
    <property type="entry name" value="NAD_bind_Shikimate_DH"/>
    <property type="match status" value="1"/>
</dbReference>
<keyword evidence="3 8" id="KW-0028">Amino-acid biosynthesis</keyword>
<evidence type="ECO:0000256" key="7">
    <source>
        <dbReference type="ARBA" id="ARBA00049442"/>
    </source>
</evidence>
<evidence type="ECO:0000256" key="6">
    <source>
        <dbReference type="ARBA" id="ARBA00023141"/>
    </source>
</evidence>
<comment type="catalytic activity">
    <reaction evidence="7 8">
        <text>shikimate + NADP(+) = 3-dehydroshikimate + NADPH + H(+)</text>
        <dbReference type="Rhea" id="RHEA:17737"/>
        <dbReference type="ChEBI" id="CHEBI:15378"/>
        <dbReference type="ChEBI" id="CHEBI:16630"/>
        <dbReference type="ChEBI" id="CHEBI:36208"/>
        <dbReference type="ChEBI" id="CHEBI:57783"/>
        <dbReference type="ChEBI" id="CHEBI:58349"/>
        <dbReference type="EC" id="1.1.1.25"/>
    </reaction>
</comment>
<keyword evidence="6 8" id="KW-0057">Aromatic amino acid biosynthesis</keyword>
<dbReference type="GO" id="GO:0004764">
    <property type="term" value="F:shikimate 3-dehydrogenase (NADP+) activity"/>
    <property type="evidence" value="ECO:0007669"/>
    <property type="project" value="UniProtKB-UniRule"/>
</dbReference>
<feature type="domain" description="Shikimate dehydrogenase substrate binding N-terminal" evidence="10">
    <location>
        <begin position="14"/>
        <end position="96"/>
    </location>
</feature>
<comment type="function">
    <text evidence="8">Involved in the biosynthesis of the chorismate, which leads to the biosynthesis of aromatic amino acids. Catalyzes the reversible NADPH linked reduction of 3-dehydroshikimate (DHSA) to yield shikimate (SA).</text>
</comment>
<organism evidence="12">
    <name type="scientific">Ignavibacterium album</name>
    <dbReference type="NCBI Taxonomy" id="591197"/>
    <lineage>
        <taxon>Bacteria</taxon>
        <taxon>Pseudomonadati</taxon>
        <taxon>Ignavibacteriota</taxon>
        <taxon>Ignavibacteria</taxon>
        <taxon>Ignavibacteriales</taxon>
        <taxon>Ignavibacteriaceae</taxon>
        <taxon>Ignavibacterium</taxon>
    </lineage>
</organism>
<dbReference type="PANTHER" id="PTHR21089:SF1">
    <property type="entry name" value="BIFUNCTIONAL 3-DEHYDROQUINATE DEHYDRATASE_SHIKIMATE DEHYDROGENASE, CHLOROPLASTIC"/>
    <property type="match status" value="1"/>
</dbReference>
<keyword evidence="5 8" id="KW-0560">Oxidoreductase</keyword>
<evidence type="ECO:0000259" key="9">
    <source>
        <dbReference type="Pfam" id="PF01488"/>
    </source>
</evidence>
<dbReference type="AlphaFoldDB" id="A0A7V2ZKQ3"/>
<dbReference type="GO" id="GO:0009423">
    <property type="term" value="P:chorismate biosynthetic process"/>
    <property type="evidence" value="ECO:0007669"/>
    <property type="project" value="UniProtKB-UniRule"/>
</dbReference>
<feature type="binding site" evidence="8">
    <location>
        <position position="255"/>
    </location>
    <ligand>
        <name>NADP(+)</name>
        <dbReference type="ChEBI" id="CHEBI:58349"/>
    </ligand>
</feature>
<dbReference type="InterPro" id="IPR013708">
    <property type="entry name" value="Shikimate_DH-bd_N"/>
</dbReference>
<sequence length="290" mass="32301">MKDSMHLKTQLVGLIGHPIKHTYSPFIHNVAFELTGLDYLYLPFNVVPVNLKSAIKGLVALGYKGFNVTIPHKVKVKEFMSKVSEEASLVGAINTVLIEDGKLFGYNTDVAGALETLYAYRKEITGNECVVIGAGGSARAVIYTLIKHFRPSRIHLVNRTEQRAETLRQFFKTKMKFDSFTVNELIPPDIKELVKSSALVVNATSVGMHPDEDDAVLTQKDMFTKDQIVFDLVYNPTQTKLLKLAQSSGARTVDGIKMLVNQAAKSFEIWTGEKMPVEQVEKALLLKLNK</sequence>
<reference evidence="12" key="1">
    <citation type="journal article" date="2020" name="mSystems">
        <title>Genome- and Community-Level Interaction Insights into Carbon Utilization and Element Cycling Functions of Hydrothermarchaeota in Hydrothermal Sediment.</title>
        <authorList>
            <person name="Zhou Z."/>
            <person name="Liu Y."/>
            <person name="Xu W."/>
            <person name="Pan J."/>
            <person name="Luo Z.H."/>
            <person name="Li M."/>
        </authorList>
    </citation>
    <scope>NUCLEOTIDE SEQUENCE [LARGE SCALE GENOMIC DNA]</scope>
    <source>
        <strain evidence="12">SpSt-479</strain>
    </source>
</reference>
<dbReference type="HAMAP" id="MF_00222">
    <property type="entry name" value="Shikimate_DH_AroE"/>
    <property type="match status" value="1"/>
</dbReference>
<dbReference type="InterPro" id="IPR036291">
    <property type="entry name" value="NAD(P)-bd_dom_sf"/>
</dbReference>
<feature type="binding site" evidence="8">
    <location>
        <position position="109"/>
    </location>
    <ligand>
        <name>shikimate</name>
        <dbReference type="ChEBI" id="CHEBI:36208"/>
    </ligand>
</feature>
<keyword evidence="4 8" id="KW-0521">NADP</keyword>
<feature type="binding site" evidence="8">
    <location>
        <begin position="158"/>
        <end position="163"/>
    </location>
    <ligand>
        <name>NADP(+)</name>
        <dbReference type="ChEBI" id="CHEBI:58349"/>
    </ligand>
</feature>
<evidence type="ECO:0000256" key="2">
    <source>
        <dbReference type="ARBA" id="ARBA00012962"/>
    </source>
</evidence>
<comment type="caution">
    <text evidence="12">The sequence shown here is derived from an EMBL/GenBank/DDBJ whole genome shotgun (WGS) entry which is preliminary data.</text>
</comment>
<evidence type="ECO:0000256" key="5">
    <source>
        <dbReference type="ARBA" id="ARBA00023002"/>
    </source>
</evidence>
<evidence type="ECO:0000259" key="11">
    <source>
        <dbReference type="Pfam" id="PF18317"/>
    </source>
</evidence>
<dbReference type="PANTHER" id="PTHR21089">
    <property type="entry name" value="SHIKIMATE DEHYDROGENASE"/>
    <property type="match status" value="1"/>
</dbReference>
<feature type="binding site" evidence="8">
    <location>
        <begin position="133"/>
        <end position="137"/>
    </location>
    <ligand>
        <name>NADP(+)</name>
        <dbReference type="ChEBI" id="CHEBI:58349"/>
    </ligand>
</feature>
<feature type="domain" description="SDH C-terminal" evidence="11">
    <location>
        <begin position="255"/>
        <end position="285"/>
    </location>
</feature>
<dbReference type="Gene3D" id="3.40.50.10860">
    <property type="entry name" value="Leucine Dehydrogenase, chain A, domain 1"/>
    <property type="match status" value="1"/>
</dbReference>
<name>A0A7V2ZKQ3_9BACT</name>
<evidence type="ECO:0000256" key="4">
    <source>
        <dbReference type="ARBA" id="ARBA00022857"/>
    </source>
</evidence>
<evidence type="ECO:0000256" key="3">
    <source>
        <dbReference type="ARBA" id="ARBA00022605"/>
    </source>
</evidence>
<dbReference type="Gene3D" id="3.40.50.720">
    <property type="entry name" value="NAD(P)-binding Rossmann-like Domain"/>
    <property type="match status" value="1"/>
</dbReference>
<dbReference type="Pfam" id="PF18317">
    <property type="entry name" value="SDH_C"/>
    <property type="match status" value="1"/>
</dbReference>
<dbReference type="GO" id="GO:0009073">
    <property type="term" value="P:aromatic amino acid family biosynthetic process"/>
    <property type="evidence" value="ECO:0007669"/>
    <property type="project" value="UniProtKB-KW"/>
</dbReference>
<dbReference type="GO" id="GO:0019632">
    <property type="term" value="P:shikimate metabolic process"/>
    <property type="evidence" value="ECO:0007669"/>
    <property type="project" value="InterPro"/>
</dbReference>
<dbReference type="EC" id="1.1.1.25" evidence="2 8"/>
<feature type="binding site" evidence="8">
    <location>
        <position position="234"/>
    </location>
    <ligand>
        <name>shikimate</name>
        <dbReference type="ChEBI" id="CHEBI:36208"/>
    </ligand>
</feature>
<dbReference type="EMBL" id="DSUJ01000008">
    <property type="protein sequence ID" value="HFI91768.1"/>
    <property type="molecule type" value="Genomic_DNA"/>
</dbReference>
<dbReference type="GO" id="GO:0008652">
    <property type="term" value="P:amino acid biosynthetic process"/>
    <property type="evidence" value="ECO:0007669"/>
    <property type="project" value="UniProtKB-KW"/>
</dbReference>
<feature type="binding site" evidence="8">
    <location>
        <position position="69"/>
    </location>
    <ligand>
        <name>shikimate</name>
        <dbReference type="ChEBI" id="CHEBI:36208"/>
    </ligand>
</feature>
<dbReference type="SUPFAM" id="SSF51735">
    <property type="entry name" value="NAD(P)-binding Rossmann-fold domains"/>
    <property type="match status" value="1"/>
</dbReference>
<dbReference type="NCBIfam" id="TIGR00507">
    <property type="entry name" value="aroE"/>
    <property type="match status" value="1"/>
</dbReference>
<dbReference type="InterPro" id="IPR046346">
    <property type="entry name" value="Aminoacid_DH-like_N_sf"/>
</dbReference>
<feature type="binding site" evidence="8">
    <location>
        <position position="85"/>
    </location>
    <ligand>
        <name>NADP(+)</name>
        <dbReference type="ChEBI" id="CHEBI:58349"/>
    </ligand>
</feature>
<protein>
    <recommendedName>
        <fullName evidence="2 8">Shikimate dehydrogenase (NADP(+))</fullName>
        <shortName evidence="8">SDH</shortName>
        <ecNumber evidence="2 8">1.1.1.25</ecNumber>
    </recommendedName>
</protein>
<dbReference type="SUPFAM" id="SSF53223">
    <property type="entry name" value="Aminoacid dehydrogenase-like, N-terminal domain"/>
    <property type="match status" value="1"/>
</dbReference>
<feature type="binding site" evidence="8">
    <location>
        <position position="94"/>
    </location>
    <ligand>
        <name>shikimate</name>
        <dbReference type="ChEBI" id="CHEBI:36208"/>
    </ligand>
</feature>
<evidence type="ECO:0000259" key="10">
    <source>
        <dbReference type="Pfam" id="PF08501"/>
    </source>
</evidence>
<feature type="active site" description="Proton acceptor" evidence="8">
    <location>
        <position position="73"/>
    </location>
</feature>
<dbReference type="Pfam" id="PF01488">
    <property type="entry name" value="Shikimate_DH"/>
    <property type="match status" value="1"/>
</dbReference>
<dbReference type="InterPro" id="IPR006151">
    <property type="entry name" value="Shikm_DH/Glu-tRNA_Rdtase"/>
</dbReference>
<dbReference type="Pfam" id="PF08501">
    <property type="entry name" value="Shikimate_dh_N"/>
    <property type="match status" value="1"/>
</dbReference>
<accession>A0A7V2ZKQ3</accession>
<evidence type="ECO:0000256" key="1">
    <source>
        <dbReference type="ARBA" id="ARBA00004871"/>
    </source>
</evidence>
<dbReference type="NCBIfam" id="NF001319">
    <property type="entry name" value="PRK00258.3-3"/>
    <property type="match status" value="1"/>
</dbReference>
<dbReference type="GO" id="GO:0050661">
    <property type="term" value="F:NADP binding"/>
    <property type="evidence" value="ECO:0007669"/>
    <property type="project" value="InterPro"/>
</dbReference>
<dbReference type="NCBIfam" id="NF001314">
    <property type="entry name" value="PRK00258.2-2"/>
    <property type="match status" value="1"/>
</dbReference>
<feature type="binding site" evidence="8">
    <location>
        <position position="232"/>
    </location>
    <ligand>
        <name>NADP(+)</name>
        <dbReference type="ChEBI" id="CHEBI:58349"/>
    </ligand>
</feature>
<evidence type="ECO:0000313" key="12">
    <source>
        <dbReference type="EMBL" id="HFI91768.1"/>
    </source>
</evidence>
<gene>
    <name evidence="8" type="primary">aroE</name>
    <name evidence="12" type="ORF">ENS31_09625</name>
</gene>
<feature type="binding site" evidence="8">
    <location>
        <position position="262"/>
    </location>
    <ligand>
        <name>shikimate</name>
        <dbReference type="ChEBI" id="CHEBI:36208"/>
    </ligand>
</feature>
<proteinExistence type="inferred from homology"/>
<comment type="similarity">
    <text evidence="8">Belongs to the shikimate dehydrogenase family.</text>
</comment>
<dbReference type="InterPro" id="IPR022893">
    <property type="entry name" value="Shikimate_DH_fam"/>
</dbReference>